<name>A0AA88S4F0_9ASTE</name>
<keyword evidence="3 6" id="KW-0812">Transmembrane</keyword>
<dbReference type="InterPro" id="IPR030184">
    <property type="entry name" value="WAT1-related"/>
</dbReference>
<evidence type="ECO:0000256" key="2">
    <source>
        <dbReference type="ARBA" id="ARBA00007635"/>
    </source>
</evidence>
<feature type="transmembrane region" description="Helical" evidence="6">
    <location>
        <begin position="283"/>
        <end position="303"/>
    </location>
</feature>
<gene>
    <name evidence="8" type="ORF">RJ640_009990</name>
</gene>
<reference evidence="8" key="1">
    <citation type="submission" date="2022-12" db="EMBL/GenBank/DDBJ databases">
        <title>Draft genome assemblies for two species of Escallonia (Escalloniales).</title>
        <authorList>
            <person name="Chanderbali A."/>
            <person name="Dervinis C."/>
            <person name="Anghel I."/>
            <person name="Soltis D."/>
            <person name="Soltis P."/>
            <person name="Zapata F."/>
        </authorList>
    </citation>
    <scope>NUCLEOTIDE SEQUENCE</scope>
    <source>
        <strain evidence="8">UCBG92.1500</strain>
        <tissue evidence="8">Leaf</tissue>
    </source>
</reference>
<evidence type="ECO:0000256" key="1">
    <source>
        <dbReference type="ARBA" id="ARBA00004141"/>
    </source>
</evidence>
<dbReference type="InterPro" id="IPR000620">
    <property type="entry name" value="EamA_dom"/>
</dbReference>
<comment type="caution">
    <text evidence="8">The sequence shown here is derived from an EMBL/GenBank/DDBJ whole genome shotgun (WGS) entry which is preliminary data.</text>
</comment>
<feature type="domain" description="EamA" evidence="7">
    <location>
        <begin position="14"/>
        <end position="155"/>
    </location>
</feature>
<keyword evidence="5 6" id="KW-0472">Membrane</keyword>
<evidence type="ECO:0000256" key="5">
    <source>
        <dbReference type="ARBA" id="ARBA00023136"/>
    </source>
</evidence>
<proteinExistence type="inferred from homology"/>
<feature type="transmembrane region" description="Helical" evidence="6">
    <location>
        <begin position="139"/>
        <end position="157"/>
    </location>
</feature>
<feature type="transmembrane region" description="Helical" evidence="6">
    <location>
        <begin position="220"/>
        <end position="238"/>
    </location>
</feature>
<evidence type="ECO:0000256" key="4">
    <source>
        <dbReference type="ARBA" id="ARBA00022989"/>
    </source>
</evidence>
<feature type="transmembrane region" description="Helical" evidence="6">
    <location>
        <begin position="258"/>
        <end position="276"/>
    </location>
</feature>
<dbReference type="AlphaFoldDB" id="A0AA88S4F0"/>
<dbReference type="SUPFAM" id="SSF103481">
    <property type="entry name" value="Multidrug resistance efflux transporter EmrE"/>
    <property type="match status" value="2"/>
</dbReference>
<dbReference type="Pfam" id="PF00892">
    <property type="entry name" value="EamA"/>
    <property type="match status" value="2"/>
</dbReference>
<evidence type="ECO:0000313" key="8">
    <source>
        <dbReference type="EMBL" id="KAK2995465.1"/>
    </source>
</evidence>
<dbReference type="PANTHER" id="PTHR31218">
    <property type="entry name" value="WAT1-RELATED PROTEIN"/>
    <property type="match status" value="1"/>
</dbReference>
<dbReference type="InterPro" id="IPR037185">
    <property type="entry name" value="EmrE-like"/>
</dbReference>
<evidence type="ECO:0000259" key="7">
    <source>
        <dbReference type="Pfam" id="PF00892"/>
    </source>
</evidence>
<comment type="similarity">
    <text evidence="2 6">Belongs to the drug/metabolite transporter (DMT) superfamily. Plant drug/metabolite exporter (P-DME) (TC 2.A.7.4) family.</text>
</comment>
<dbReference type="Proteomes" id="UP001187471">
    <property type="component" value="Unassembled WGS sequence"/>
</dbReference>
<dbReference type="EMBL" id="JAVXUO010000098">
    <property type="protein sequence ID" value="KAK2995465.1"/>
    <property type="molecule type" value="Genomic_DNA"/>
</dbReference>
<dbReference type="GO" id="GO:0016020">
    <property type="term" value="C:membrane"/>
    <property type="evidence" value="ECO:0007669"/>
    <property type="project" value="UniProtKB-SubCell"/>
</dbReference>
<feature type="transmembrane region" description="Helical" evidence="6">
    <location>
        <begin position="12"/>
        <end position="32"/>
    </location>
</feature>
<keyword evidence="4 6" id="KW-1133">Transmembrane helix</keyword>
<evidence type="ECO:0000313" key="9">
    <source>
        <dbReference type="Proteomes" id="UP001187471"/>
    </source>
</evidence>
<organism evidence="8 9">
    <name type="scientific">Escallonia rubra</name>
    <dbReference type="NCBI Taxonomy" id="112253"/>
    <lineage>
        <taxon>Eukaryota</taxon>
        <taxon>Viridiplantae</taxon>
        <taxon>Streptophyta</taxon>
        <taxon>Embryophyta</taxon>
        <taxon>Tracheophyta</taxon>
        <taxon>Spermatophyta</taxon>
        <taxon>Magnoliopsida</taxon>
        <taxon>eudicotyledons</taxon>
        <taxon>Gunneridae</taxon>
        <taxon>Pentapetalae</taxon>
        <taxon>asterids</taxon>
        <taxon>campanulids</taxon>
        <taxon>Escalloniales</taxon>
        <taxon>Escalloniaceae</taxon>
        <taxon>Escallonia</taxon>
    </lineage>
</organism>
<dbReference type="GO" id="GO:0022857">
    <property type="term" value="F:transmembrane transporter activity"/>
    <property type="evidence" value="ECO:0007669"/>
    <property type="project" value="InterPro"/>
</dbReference>
<comment type="subcellular location">
    <subcellularLocation>
        <location evidence="1 6">Membrane</location>
        <topology evidence="1 6">Multi-pass membrane protein</topology>
    </subcellularLocation>
</comment>
<feature type="transmembrane region" description="Helical" evidence="6">
    <location>
        <begin position="189"/>
        <end position="208"/>
    </location>
</feature>
<feature type="transmembrane region" description="Helical" evidence="6">
    <location>
        <begin position="106"/>
        <end position="127"/>
    </location>
</feature>
<evidence type="ECO:0000256" key="6">
    <source>
        <dbReference type="RuleBase" id="RU363077"/>
    </source>
</evidence>
<keyword evidence="9" id="KW-1185">Reference proteome</keyword>
<evidence type="ECO:0000256" key="3">
    <source>
        <dbReference type="ARBA" id="ARBA00022692"/>
    </source>
</evidence>
<sequence>MAKYSTSMVRELKPMILMVISQVAFGAVNIFYKLAFADGMRVRILIPYRLWFATAVMVPLALVLERNGRPKLTWMIAFQGFLCGLFGASLGHNLSGESLFLTSATFIAAMSNLIPALTFIMAILFRVESLAIRTLTGKAKVLGTVLGIAGAMVLTFYKGLEINIWPFHVHLLHHDQARAASEHNSGDHVWGSLLAVISCVSYAAWLIIQTKMSQRYPCYSSTSLMCLMGALQATVYALCTEKDWSAWKLGWNIRLVTIVYTGLVPSGLMIVATAWCARIRGPLYVSSFYPTGLIFVAIIASLFLDEKLYLGSIIGAVLIIAGLHIVLWGKGKEMKMAQSLDTKISRDGLTEISLVSDGNQAAIIPITASAQPSDASSAALDEA</sequence>
<protein>
    <recommendedName>
        <fullName evidence="6">WAT1-related protein</fullName>
    </recommendedName>
</protein>
<feature type="domain" description="EamA" evidence="7">
    <location>
        <begin position="190"/>
        <end position="327"/>
    </location>
</feature>
<accession>A0AA88S4F0</accession>
<feature type="transmembrane region" description="Helical" evidence="6">
    <location>
        <begin position="44"/>
        <end position="64"/>
    </location>
</feature>
<feature type="transmembrane region" description="Helical" evidence="6">
    <location>
        <begin position="309"/>
        <end position="329"/>
    </location>
</feature>